<sequence length="164" mass="16069">MALPLIPIISALVAGGSVVPHAAGGRIASSAGGYVAGTYLSSAAISSLLLGSGALLGVGALSASGIATAIIGSAGYFGTTVGANGITGWLMSAGIISATPIMYPVGVGLAGLVGVALTGVILRLRHKLKLASKGQDVIFNAIEAKIIEVLLVFFAKKSGLKPEV</sequence>
<name>A0AAU7EX65_9PSED</name>
<gene>
    <name evidence="2" type="ORF">ABHN08_25620</name>
</gene>
<proteinExistence type="predicted"/>
<feature type="transmembrane region" description="Helical" evidence="1">
    <location>
        <begin position="101"/>
        <end position="124"/>
    </location>
</feature>
<protein>
    <submittedName>
        <fullName evidence="2">Uncharacterized protein</fullName>
    </submittedName>
</protein>
<evidence type="ECO:0000256" key="1">
    <source>
        <dbReference type="SAM" id="Phobius"/>
    </source>
</evidence>
<keyword evidence="1" id="KW-1133">Transmembrane helix</keyword>
<accession>A0AAU7EX65</accession>
<evidence type="ECO:0000313" key="2">
    <source>
        <dbReference type="EMBL" id="XBL96005.1"/>
    </source>
</evidence>
<keyword evidence="1" id="KW-0812">Transmembrane</keyword>
<dbReference type="EMBL" id="CP157354">
    <property type="protein sequence ID" value="XBL96005.1"/>
    <property type="molecule type" value="Genomic_DNA"/>
</dbReference>
<feature type="transmembrane region" description="Helical" evidence="1">
    <location>
        <begin position="74"/>
        <end position="95"/>
    </location>
</feature>
<keyword evidence="1" id="KW-0472">Membrane</keyword>
<organism evidence="2">
    <name type="scientific">Pseudomonas iranensis</name>
    <dbReference type="NCBI Taxonomy" id="2745503"/>
    <lineage>
        <taxon>Bacteria</taxon>
        <taxon>Pseudomonadati</taxon>
        <taxon>Pseudomonadota</taxon>
        <taxon>Gammaproteobacteria</taxon>
        <taxon>Pseudomonadales</taxon>
        <taxon>Pseudomonadaceae</taxon>
        <taxon>Pseudomonas</taxon>
    </lineage>
</organism>
<feature type="transmembrane region" description="Helical" evidence="1">
    <location>
        <begin position="38"/>
        <end position="62"/>
    </location>
</feature>
<reference evidence="2" key="1">
    <citation type="submission" date="2024-05" db="EMBL/GenBank/DDBJ databases">
        <title>Draft genome sequence of Pseudomonas iranensis M7D1.</title>
        <authorList>
            <person name="Miller S.L."/>
            <person name="Nsubuga A."/>
            <person name="Lu N."/>
            <person name="King J."/>
            <person name="Shears P."/>
            <person name="Lawson P.A."/>
        </authorList>
    </citation>
    <scope>NUCLEOTIDE SEQUENCE</scope>
    <source>
        <strain evidence="2">M7D1</strain>
    </source>
</reference>
<dbReference type="AlphaFoldDB" id="A0AAU7EX65"/>